<accession>A0A7J8CE40</accession>
<feature type="region of interest" description="Disordered" evidence="1">
    <location>
        <begin position="1"/>
        <end position="52"/>
    </location>
</feature>
<name>A0A7J8CE40_ROUAE</name>
<evidence type="ECO:0000256" key="1">
    <source>
        <dbReference type="SAM" id="MobiDB-lite"/>
    </source>
</evidence>
<evidence type="ECO:0000313" key="2">
    <source>
        <dbReference type="EMBL" id="KAF6409136.1"/>
    </source>
</evidence>
<dbReference type="PANTHER" id="PTHR37867:SF1">
    <property type="entry name" value="CHROMOSOME 16 OPEN READING FRAME 86"/>
    <property type="match status" value="1"/>
</dbReference>
<feature type="compositionally biased region" description="Basic residues" evidence="1">
    <location>
        <begin position="170"/>
        <end position="180"/>
    </location>
</feature>
<comment type="caution">
    <text evidence="2">The sequence shown here is derived from an EMBL/GenBank/DDBJ whole genome shotgun (WGS) entry which is preliminary data.</text>
</comment>
<dbReference type="InterPro" id="IPR031516">
    <property type="entry name" value="DUF4691"/>
</dbReference>
<feature type="compositionally biased region" description="Polar residues" evidence="1">
    <location>
        <begin position="30"/>
        <end position="45"/>
    </location>
</feature>
<keyword evidence="3" id="KW-1185">Reference proteome</keyword>
<feature type="region of interest" description="Disordered" evidence="1">
    <location>
        <begin position="157"/>
        <end position="183"/>
    </location>
</feature>
<proteinExistence type="predicted"/>
<protein>
    <submittedName>
        <fullName evidence="2">Uncharacterized protein</fullName>
    </submittedName>
</protein>
<reference evidence="2 3" key="1">
    <citation type="journal article" date="2020" name="Nature">
        <title>Six reference-quality genomes reveal evolution of bat adaptations.</title>
        <authorList>
            <person name="Jebb D."/>
            <person name="Huang Z."/>
            <person name="Pippel M."/>
            <person name="Hughes G.M."/>
            <person name="Lavrichenko K."/>
            <person name="Devanna P."/>
            <person name="Winkler S."/>
            <person name="Jermiin L.S."/>
            <person name="Skirmuntt E.C."/>
            <person name="Katzourakis A."/>
            <person name="Burkitt-Gray L."/>
            <person name="Ray D.A."/>
            <person name="Sullivan K.A.M."/>
            <person name="Roscito J.G."/>
            <person name="Kirilenko B.M."/>
            <person name="Davalos L.M."/>
            <person name="Corthals A.P."/>
            <person name="Power M.L."/>
            <person name="Jones G."/>
            <person name="Ransome R.D."/>
            <person name="Dechmann D.K.N."/>
            <person name="Locatelli A.G."/>
            <person name="Puechmaille S.J."/>
            <person name="Fedrigo O."/>
            <person name="Jarvis E.D."/>
            <person name="Hiller M."/>
            <person name="Vernes S.C."/>
            <person name="Myers E.W."/>
            <person name="Teeling E.C."/>
        </authorList>
    </citation>
    <scope>NUCLEOTIDE SEQUENCE [LARGE SCALE GENOMIC DNA]</scope>
    <source>
        <strain evidence="2">MRouAeg1</strain>
        <tissue evidence="2">Muscle</tissue>
    </source>
</reference>
<dbReference type="PANTHER" id="PTHR37867">
    <property type="entry name" value="CHROMOSOME 16 OPEN READING FRAME 86"/>
    <property type="match status" value="1"/>
</dbReference>
<organism evidence="2 3">
    <name type="scientific">Rousettus aegyptiacus</name>
    <name type="common">Egyptian fruit bat</name>
    <name type="synonym">Pteropus aegyptiacus</name>
    <dbReference type="NCBI Taxonomy" id="9407"/>
    <lineage>
        <taxon>Eukaryota</taxon>
        <taxon>Metazoa</taxon>
        <taxon>Chordata</taxon>
        <taxon>Craniata</taxon>
        <taxon>Vertebrata</taxon>
        <taxon>Euteleostomi</taxon>
        <taxon>Mammalia</taxon>
        <taxon>Eutheria</taxon>
        <taxon>Laurasiatheria</taxon>
        <taxon>Chiroptera</taxon>
        <taxon>Yinpterochiroptera</taxon>
        <taxon>Pteropodoidea</taxon>
        <taxon>Pteropodidae</taxon>
        <taxon>Rousettinae</taxon>
        <taxon>Rousettus</taxon>
    </lineage>
</organism>
<feature type="compositionally biased region" description="Polar residues" evidence="1">
    <location>
        <begin position="160"/>
        <end position="169"/>
    </location>
</feature>
<dbReference type="AlphaFoldDB" id="A0A7J8CE40"/>
<feature type="region of interest" description="Disordered" evidence="1">
    <location>
        <begin position="81"/>
        <end position="143"/>
    </location>
</feature>
<dbReference type="Proteomes" id="UP000593571">
    <property type="component" value="Unassembled WGS sequence"/>
</dbReference>
<gene>
    <name evidence="2" type="ORF">HJG63_001712</name>
</gene>
<feature type="compositionally biased region" description="Basic and acidic residues" evidence="1">
    <location>
        <begin position="90"/>
        <end position="112"/>
    </location>
</feature>
<sequence>MASAGAERLPGAQEGSAEGPAQLVEAPGGRSQSSEMTVRPSSLQTLGGGALAGQSCPVMGNQCLVPAPEACGIRVEDKCPVGPVAEPELQEERLKLEEERLKPEVEAVERGSRTMASIVRSNHGPKRKPVNLPGPSHQAHPRAEAELPQGLLLQKEDLESSQSEPSPSAKQHKKAKKRKSLGPPVIPAVVSTVSTPSETLGLEPPALPWVFAGKAQRLRPLYQYINYCNPELNQAGEENREAEAEVEPEWELTLVPEEAGVEQLPNLLPVAGELGSGLTLPCPNMFVPSTHAMVPQGEEAGEEPGGLSNLGISGCLKAEVDKSTQVDIDKMLSVCAAPLVPPLSPQYK</sequence>
<dbReference type="Pfam" id="PF15762">
    <property type="entry name" value="DUF4691"/>
    <property type="match status" value="2"/>
</dbReference>
<evidence type="ECO:0000313" key="3">
    <source>
        <dbReference type="Proteomes" id="UP000593571"/>
    </source>
</evidence>
<dbReference type="EMBL" id="JACASE010000014">
    <property type="protein sequence ID" value="KAF6409136.1"/>
    <property type="molecule type" value="Genomic_DNA"/>
</dbReference>